<dbReference type="InterPro" id="IPR024185">
    <property type="entry name" value="FTHF_cligase-like_sf"/>
</dbReference>
<keyword evidence="3" id="KW-1185">Reference proteome</keyword>
<proteinExistence type="predicted"/>
<feature type="domain" description="LUD" evidence="1">
    <location>
        <begin position="100"/>
        <end position="209"/>
    </location>
</feature>
<dbReference type="InterPro" id="IPR003741">
    <property type="entry name" value="LUD_dom"/>
</dbReference>
<evidence type="ECO:0000313" key="3">
    <source>
        <dbReference type="Proteomes" id="UP001552527"/>
    </source>
</evidence>
<dbReference type="Gene3D" id="3.40.50.10420">
    <property type="entry name" value="NagB/RpiA/CoA transferase-like"/>
    <property type="match status" value="1"/>
</dbReference>
<dbReference type="SUPFAM" id="SSF100950">
    <property type="entry name" value="NagB/RpiA/CoA transferase-like"/>
    <property type="match status" value="1"/>
</dbReference>
<dbReference type="EMBL" id="JBFATE010000002">
    <property type="protein sequence ID" value="MEV5244916.1"/>
    <property type="molecule type" value="Genomic_DNA"/>
</dbReference>
<evidence type="ECO:0000259" key="1">
    <source>
        <dbReference type="Pfam" id="PF02589"/>
    </source>
</evidence>
<protein>
    <submittedName>
        <fullName evidence="2">Lactate utilization protein C</fullName>
    </submittedName>
</protein>
<gene>
    <name evidence="2" type="ORF">AB0K95_06495</name>
</gene>
<comment type="caution">
    <text evidence="2">The sequence shown here is derived from an EMBL/GenBank/DDBJ whole genome shotgun (WGS) entry which is preliminary data.</text>
</comment>
<dbReference type="PANTHER" id="PTHR43682:SF1">
    <property type="entry name" value="LACTATE UTILIZATION PROTEIN C"/>
    <property type="match status" value="1"/>
</dbReference>
<evidence type="ECO:0000313" key="2">
    <source>
        <dbReference type="EMBL" id="MEV5244916.1"/>
    </source>
</evidence>
<dbReference type="PANTHER" id="PTHR43682">
    <property type="entry name" value="LACTATE UTILIZATION PROTEIN C"/>
    <property type="match status" value="1"/>
</dbReference>
<organism evidence="2 3">
    <name type="scientific">Streptomyces werraensis</name>
    <dbReference type="NCBI Taxonomy" id="68284"/>
    <lineage>
        <taxon>Bacteria</taxon>
        <taxon>Bacillati</taxon>
        <taxon>Actinomycetota</taxon>
        <taxon>Actinomycetes</taxon>
        <taxon>Kitasatosporales</taxon>
        <taxon>Streptomycetaceae</taxon>
        <taxon>Streptomyces</taxon>
    </lineage>
</organism>
<dbReference type="RefSeq" id="WP_190001927.1">
    <property type="nucleotide sequence ID" value="NZ_JBFATD010000002.1"/>
</dbReference>
<sequence>MSSRERILGRVRRALADVPPGEDGPVERDYLREHGERTVEETVDLLAENLADYRAVVHRTDPGSLPRVVADLLAARGASTVLVPSGLDEGWLAAAEVTRVRDEATSTPHELDQVDSVVTGCAVAVAETGTIVLDGSPDQGRRRISLIPDHHICVVRVPGQVVASVPQALERLDPARPLTWISGPSATSDIELDRVEGVHGPRTLEVVLVR</sequence>
<dbReference type="Proteomes" id="UP001552527">
    <property type="component" value="Unassembled WGS sequence"/>
</dbReference>
<accession>A0ABV3J9T9</accession>
<name>A0ABV3J9T9_9ACTN</name>
<dbReference type="InterPro" id="IPR037171">
    <property type="entry name" value="NagB/RpiA_transferase-like"/>
</dbReference>
<reference evidence="2 3" key="1">
    <citation type="submission" date="2024-06" db="EMBL/GenBank/DDBJ databases">
        <title>The Natural Products Discovery Center: Release of the First 8490 Sequenced Strains for Exploring Actinobacteria Biosynthetic Diversity.</title>
        <authorList>
            <person name="Kalkreuter E."/>
            <person name="Kautsar S.A."/>
            <person name="Yang D."/>
            <person name="Bader C.D."/>
            <person name="Teijaro C.N."/>
            <person name="Fluegel L."/>
            <person name="Davis C.M."/>
            <person name="Simpson J.R."/>
            <person name="Lauterbach L."/>
            <person name="Steele A.D."/>
            <person name="Gui C."/>
            <person name="Meng S."/>
            <person name="Li G."/>
            <person name="Viehrig K."/>
            <person name="Ye F."/>
            <person name="Su P."/>
            <person name="Kiefer A.F."/>
            <person name="Nichols A."/>
            <person name="Cepeda A.J."/>
            <person name="Yan W."/>
            <person name="Fan B."/>
            <person name="Jiang Y."/>
            <person name="Adhikari A."/>
            <person name="Zheng C.-J."/>
            <person name="Schuster L."/>
            <person name="Cowan T.M."/>
            <person name="Smanski M.J."/>
            <person name="Chevrette M.G."/>
            <person name="De Carvalho L.P.S."/>
            <person name="Shen B."/>
        </authorList>
    </citation>
    <scope>NUCLEOTIDE SEQUENCE [LARGE SCALE GENOMIC DNA]</scope>
    <source>
        <strain evidence="2 3">NPDC052768</strain>
    </source>
</reference>
<dbReference type="Pfam" id="PF02589">
    <property type="entry name" value="LUD_dom"/>
    <property type="match status" value="1"/>
</dbReference>